<keyword evidence="5 7" id="KW-1133">Transmembrane helix</keyword>
<dbReference type="InterPro" id="IPR035906">
    <property type="entry name" value="MetI-like_sf"/>
</dbReference>
<evidence type="ECO:0000256" key="6">
    <source>
        <dbReference type="ARBA" id="ARBA00023136"/>
    </source>
</evidence>
<feature type="transmembrane region" description="Helical" evidence="7">
    <location>
        <begin position="115"/>
        <end position="135"/>
    </location>
</feature>
<dbReference type="Pfam" id="PF00528">
    <property type="entry name" value="BPD_transp_1"/>
    <property type="match status" value="1"/>
</dbReference>
<evidence type="ECO:0000259" key="8">
    <source>
        <dbReference type="PROSITE" id="PS50928"/>
    </source>
</evidence>
<sequence>MSDRWFVRLARDIRINRHVYIMLLPIVIYYVVFHYGPMYGLQIAFKDYSPARGFLGSSWAGFKHFEEFFGSMFFLRILGNTLLLSLYSLLFFFPAGIILALLLNELRSERLRRAVQTISYMPHFVSLVVIVGILFDFLARDGLINQLIASLGIEPIPFMRAAEWFRTIYVGSDIWQNVGWSSIIYLAAISNVNPSLYEAARMDGAGRLKQIWYVTLPGIMPTVTIMLILFIGKFMTVGFEKIILMYNPVIYETADVIQTYVYRKGILEANFSYSAAVGLFNAAISFLLLVLANTVAKRLGETKLW</sequence>
<dbReference type="SUPFAM" id="SSF161098">
    <property type="entry name" value="MetI-like"/>
    <property type="match status" value="1"/>
</dbReference>
<keyword evidence="6 7" id="KW-0472">Membrane</keyword>
<dbReference type="AlphaFoldDB" id="A0A927H7I2"/>
<name>A0A927H7I2_9BACL</name>
<comment type="similarity">
    <text evidence="7">Belongs to the binding-protein-dependent transport system permease family.</text>
</comment>
<evidence type="ECO:0000256" key="3">
    <source>
        <dbReference type="ARBA" id="ARBA00022475"/>
    </source>
</evidence>
<evidence type="ECO:0000256" key="1">
    <source>
        <dbReference type="ARBA" id="ARBA00004651"/>
    </source>
</evidence>
<dbReference type="CDD" id="cd06261">
    <property type="entry name" value="TM_PBP2"/>
    <property type="match status" value="1"/>
</dbReference>
<comment type="caution">
    <text evidence="9">The sequence shown here is derived from an EMBL/GenBank/DDBJ whole genome shotgun (WGS) entry which is preliminary data.</text>
</comment>
<dbReference type="RefSeq" id="WP_190864521.1">
    <property type="nucleotide sequence ID" value="NZ_JACXIY010000026.1"/>
</dbReference>
<keyword evidence="10" id="KW-1185">Reference proteome</keyword>
<feature type="transmembrane region" description="Helical" evidence="7">
    <location>
        <begin position="82"/>
        <end position="103"/>
    </location>
</feature>
<feature type="transmembrane region" description="Helical" evidence="7">
    <location>
        <begin position="20"/>
        <end position="45"/>
    </location>
</feature>
<proteinExistence type="inferred from homology"/>
<protein>
    <submittedName>
        <fullName evidence="9">Sugar ABC transporter permease</fullName>
    </submittedName>
</protein>
<dbReference type="Proteomes" id="UP000632125">
    <property type="component" value="Unassembled WGS sequence"/>
</dbReference>
<gene>
    <name evidence="9" type="ORF">IDH41_21015</name>
</gene>
<evidence type="ECO:0000313" key="10">
    <source>
        <dbReference type="Proteomes" id="UP000632125"/>
    </source>
</evidence>
<keyword evidence="3" id="KW-1003">Cell membrane</keyword>
<dbReference type="InterPro" id="IPR050809">
    <property type="entry name" value="UgpAE/MalFG_permease"/>
</dbReference>
<dbReference type="EMBL" id="JACXIY010000026">
    <property type="protein sequence ID" value="MBD2871070.1"/>
    <property type="molecule type" value="Genomic_DNA"/>
</dbReference>
<dbReference type="PANTHER" id="PTHR43227:SF11">
    <property type="entry name" value="BLL4140 PROTEIN"/>
    <property type="match status" value="1"/>
</dbReference>
<evidence type="ECO:0000313" key="9">
    <source>
        <dbReference type="EMBL" id="MBD2871070.1"/>
    </source>
</evidence>
<evidence type="ECO:0000256" key="4">
    <source>
        <dbReference type="ARBA" id="ARBA00022692"/>
    </source>
</evidence>
<dbReference type="GO" id="GO:0005886">
    <property type="term" value="C:plasma membrane"/>
    <property type="evidence" value="ECO:0007669"/>
    <property type="project" value="UniProtKB-SubCell"/>
</dbReference>
<comment type="subcellular location">
    <subcellularLocation>
        <location evidence="1 7">Cell membrane</location>
        <topology evidence="1 7">Multi-pass membrane protein</topology>
    </subcellularLocation>
</comment>
<evidence type="ECO:0000256" key="7">
    <source>
        <dbReference type="RuleBase" id="RU363032"/>
    </source>
</evidence>
<dbReference type="Gene3D" id="1.10.3720.10">
    <property type="entry name" value="MetI-like"/>
    <property type="match status" value="1"/>
</dbReference>
<reference evidence="9" key="1">
    <citation type="submission" date="2020-09" db="EMBL/GenBank/DDBJ databases">
        <title>A novel bacterium of genus Paenibacillus, isolated from South China Sea.</title>
        <authorList>
            <person name="Huang H."/>
            <person name="Mo K."/>
            <person name="Hu Y."/>
        </authorList>
    </citation>
    <scope>NUCLEOTIDE SEQUENCE</scope>
    <source>
        <strain evidence="9">IB182493</strain>
    </source>
</reference>
<accession>A0A927H7I2</accession>
<feature type="domain" description="ABC transmembrane type-1" evidence="8">
    <location>
        <begin position="78"/>
        <end position="292"/>
    </location>
</feature>
<keyword evidence="4 7" id="KW-0812">Transmembrane</keyword>
<dbReference type="InterPro" id="IPR000515">
    <property type="entry name" value="MetI-like"/>
</dbReference>
<dbReference type="PROSITE" id="PS50928">
    <property type="entry name" value="ABC_TM1"/>
    <property type="match status" value="1"/>
</dbReference>
<dbReference type="PANTHER" id="PTHR43227">
    <property type="entry name" value="BLL4140 PROTEIN"/>
    <property type="match status" value="1"/>
</dbReference>
<evidence type="ECO:0000256" key="5">
    <source>
        <dbReference type="ARBA" id="ARBA00022989"/>
    </source>
</evidence>
<evidence type="ECO:0000256" key="2">
    <source>
        <dbReference type="ARBA" id="ARBA00022448"/>
    </source>
</evidence>
<keyword evidence="2 7" id="KW-0813">Transport</keyword>
<organism evidence="9 10">
    <name type="scientific">Paenibacillus arenilitoris</name>
    <dbReference type="NCBI Taxonomy" id="2772299"/>
    <lineage>
        <taxon>Bacteria</taxon>
        <taxon>Bacillati</taxon>
        <taxon>Bacillota</taxon>
        <taxon>Bacilli</taxon>
        <taxon>Bacillales</taxon>
        <taxon>Paenibacillaceae</taxon>
        <taxon>Paenibacillus</taxon>
    </lineage>
</organism>
<dbReference type="GO" id="GO:0055085">
    <property type="term" value="P:transmembrane transport"/>
    <property type="evidence" value="ECO:0007669"/>
    <property type="project" value="InterPro"/>
</dbReference>
<feature type="transmembrane region" description="Helical" evidence="7">
    <location>
        <begin position="211"/>
        <end position="231"/>
    </location>
</feature>
<feature type="transmembrane region" description="Helical" evidence="7">
    <location>
        <begin position="273"/>
        <end position="296"/>
    </location>
</feature>